<dbReference type="PANTHER" id="PTHR43245">
    <property type="entry name" value="BIFUNCTIONAL POLYMYXIN RESISTANCE PROTEIN ARNA"/>
    <property type="match status" value="1"/>
</dbReference>
<reference evidence="2 3" key="1">
    <citation type="submission" date="2020-08" db="EMBL/GenBank/DDBJ databases">
        <title>The Agave Microbiome: Exploring the role of microbial communities in plant adaptations to desert environments.</title>
        <authorList>
            <person name="Partida-Martinez L.P."/>
        </authorList>
    </citation>
    <scope>NUCLEOTIDE SEQUENCE [LARGE SCALE GENOMIC DNA]</scope>
    <source>
        <strain evidence="2 3">AS3.12</strain>
    </source>
</reference>
<organism evidence="2 3">
    <name type="scientific">Rhizobium soli</name>
    <dbReference type="NCBI Taxonomy" id="424798"/>
    <lineage>
        <taxon>Bacteria</taxon>
        <taxon>Pseudomonadati</taxon>
        <taxon>Pseudomonadota</taxon>
        <taxon>Alphaproteobacteria</taxon>
        <taxon>Hyphomicrobiales</taxon>
        <taxon>Rhizobiaceae</taxon>
        <taxon>Rhizobium/Agrobacterium group</taxon>
        <taxon>Rhizobium</taxon>
    </lineage>
</organism>
<sequence length="301" mass="30962">MTRILMTGGAGFLGGWILKALKAEGHDVRIFDRSPDRRILRDIAGDEADHVEWFEGDITDGAAVKSAAKDCASIIHLAALLTPACKNDPVLGATVNLIGTLNAFEAAKANGIARIAYASSAAVFGPDDGTTPHPVTHYGAFKLACEGSARAYWADAGISSIGLRPTVVYGPGRESGLTAGPTLACREAVLGNAYTIGYSGPQDLVFVADVAAAFAAAATRPFEGAHAFSVGGACEDVPDVIAAIRAEIPGANIDFGGPAVPMAPDIKATDNQALLGPIPVTLLRQGISQTIAHYRSIAGRG</sequence>
<dbReference type="RefSeq" id="WP_184655216.1">
    <property type="nucleotide sequence ID" value="NZ_JACHBU010000006.1"/>
</dbReference>
<dbReference type="SUPFAM" id="SSF51735">
    <property type="entry name" value="NAD(P)-binding Rossmann-fold domains"/>
    <property type="match status" value="1"/>
</dbReference>
<keyword evidence="3" id="KW-1185">Reference proteome</keyword>
<dbReference type="Gene3D" id="3.40.50.720">
    <property type="entry name" value="NAD(P)-binding Rossmann-like Domain"/>
    <property type="match status" value="1"/>
</dbReference>
<dbReference type="EMBL" id="JACHBU010000006">
    <property type="protein sequence ID" value="MBB6509777.1"/>
    <property type="molecule type" value="Genomic_DNA"/>
</dbReference>
<comment type="caution">
    <text evidence="2">The sequence shown here is derived from an EMBL/GenBank/DDBJ whole genome shotgun (WGS) entry which is preliminary data.</text>
</comment>
<dbReference type="InterPro" id="IPR036291">
    <property type="entry name" value="NAD(P)-bd_dom_sf"/>
</dbReference>
<protein>
    <submittedName>
        <fullName evidence="2">Nucleoside-diphosphate-sugar epimerase</fullName>
    </submittedName>
</protein>
<gene>
    <name evidence="2" type="ORF">F4695_003161</name>
</gene>
<evidence type="ECO:0000313" key="3">
    <source>
        <dbReference type="Proteomes" id="UP000585437"/>
    </source>
</evidence>
<dbReference type="InterPro" id="IPR050177">
    <property type="entry name" value="Lipid_A_modif_metabolic_enz"/>
</dbReference>
<proteinExistence type="predicted"/>
<dbReference type="AlphaFoldDB" id="A0A7X0MSA3"/>
<feature type="domain" description="NAD-dependent epimerase/dehydratase" evidence="1">
    <location>
        <begin position="4"/>
        <end position="231"/>
    </location>
</feature>
<name>A0A7X0MSA3_9HYPH</name>
<evidence type="ECO:0000313" key="2">
    <source>
        <dbReference type="EMBL" id="MBB6509777.1"/>
    </source>
</evidence>
<accession>A0A7X0MSA3</accession>
<dbReference type="Pfam" id="PF01370">
    <property type="entry name" value="Epimerase"/>
    <property type="match status" value="1"/>
</dbReference>
<dbReference type="InterPro" id="IPR001509">
    <property type="entry name" value="Epimerase_deHydtase"/>
</dbReference>
<evidence type="ECO:0000259" key="1">
    <source>
        <dbReference type="Pfam" id="PF01370"/>
    </source>
</evidence>
<dbReference type="CDD" id="cd08946">
    <property type="entry name" value="SDR_e"/>
    <property type="match status" value="1"/>
</dbReference>
<dbReference type="Proteomes" id="UP000585437">
    <property type="component" value="Unassembled WGS sequence"/>
</dbReference>